<keyword evidence="1" id="KW-0472">Membrane</keyword>
<feature type="transmembrane region" description="Helical" evidence="1">
    <location>
        <begin position="459"/>
        <end position="483"/>
    </location>
</feature>
<evidence type="ECO:0000313" key="2">
    <source>
        <dbReference type="EMBL" id="KAK3291658.1"/>
    </source>
</evidence>
<protein>
    <submittedName>
        <fullName evidence="2">Uncharacterized protein</fullName>
    </submittedName>
</protein>
<keyword evidence="1" id="KW-1133">Transmembrane helix</keyword>
<feature type="transmembrane region" description="Helical" evidence="1">
    <location>
        <begin position="27"/>
        <end position="51"/>
    </location>
</feature>
<keyword evidence="3" id="KW-1185">Reference proteome</keyword>
<gene>
    <name evidence="2" type="ORF">B0H64DRAFT_330271</name>
</gene>
<reference evidence="2" key="1">
    <citation type="journal article" date="2023" name="Mol. Phylogenet. Evol.">
        <title>Genome-scale phylogeny and comparative genomics of the fungal order Sordariales.</title>
        <authorList>
            <person name="Hensen N."/>
            <person name="Bonometti L."/>
            <person name="Westerberg I."/>
            <person name="Brannstrom I.O."/>
            <person name="Guillou S."/>
            <person name="Cros-Aarteil S."/>
            <person name="Calhoun S."/>
            <person name="Haridas S."/>
            <person name="Kuo A."/>
            <person name="Mondo S."/>
            <person name="Pangilinan J."/>
            <person name="Riley R."/>
            <person name="LaButti K."/>
            <person name="Andreopoulos B."/>
            <person name="Lipzen A."/>
            <person name="Chen C."/>
            <person name="Yan M."/>
            <person name="Daum C."/>
            <person name="Ng V."/>
            <person name="Clum A."/>
            <person name="Steindorff A."/>
            <person name="Ohm R.A."/>
            <person name="Martin F."/>
            <person name="Silar P."/>
            <person name="Natvig D.O."/>
            <person name="Lalanne C."/>
            <person name="Gautier V."/>
            <person name="Ament-Velasquez S.L."/>
            <person name="Kruys A."/>
            <person name="Hutchinson M.I."/>
            <person name="Powell A.J."/>
            <person name="Barry K."/>
            <person name="Miller A.N."/>
            <person name="Grigoriev I.V."/>
            <person name="Debuchy R."/>
            <person name="Gladieux P."/>
            <person name="Hiltunen Thoren M."/>
            <person name="Johannesson H."/>
        </authorList>
    </citation>
    <scope>NUCLEOTIDE SEQUENCE</scope>
    <source>
        <strain evidence="2">CBS 168.71</strain>
    </source>
</reference>
<feature type="transmembrane region" description="Helical" evidence="1">
    <location>
        <begin position="63"/>
        <end position="82"/>
    </location>
</feature>
<dbReference type="RefSeq" id="XP_062655172.1">
    <property type="nucleotide sequence ID" value="XM_062800928.1"/>
</dbReference>
<keyword evidence="1" id="KW-0812">Transmembrane</keyword>
<sequence length="505" mass="54154">MHGDGKEDDATGPGGDTFVQGGRSTGFLIVGLLRLLGTSILAVLFYVIIRLHQDRTLTSGQKSIFDALVVALSLTLGLNSAASLRHIALYARRWFVDKRRVQVKELRRAAWTLNSDAGSHPQVCMCYMVIAKSFGIAAVSLTFKAEPGIEEIYPDSAIGDVAIPDMTRFARVGRFNDGARPQSLAAHILGDTGTTYEYSTLPTEVMTDAPVARYPYAFWDAESHWEFVFANSAPVPGSQDSNFLSLYSDQHVRSSATCRTPPHTFNLNASIIEVQHTDGDKKTVLFPASGVNDEAITYLTTPVLRDSGANSTGTCGPGCSTVYAVEPHAGLPVADAEFVHPKSPFFYYECNITVQPTQPNAGPFSFSPTTAAVAAQAIALSGQRAPSSDPARAGLNQFASYTLGLEFGQAQNNSAPAMARMLSRFAIGTVAAAARTNPKVLVRGRPPRQGVRLVLDKPVVFAAILIATAAVQLVLLGAVMVLVRGVRKDGRRDQGSRGDVEYVTI</sequence>
<name>A0AAE0H807_9PEZI</name>
<organism evidence="2 3">
    <name type="scientific">Chaetomium fimeti</name>
    <dbReference type="NCBI Taxonomy" id="1854472"/>
    <lineage>
        <taxon>Eukaryota</taxon>
        <taxon>Fungi</taxon>
        <taxon>Dikarya</taxon>
        <taxon>Ascomycota</taxon>
        <taxon>Pezizomycotina</taxon>
        <taxon>Sordariomycetes</taxon>
        <taxon>Sordariomycetidae</taxon>
        <taxon>Sordariales</taxon>
        <taxon>Chaetomiaceae</taxon>
        <taxon>Chaetomium</taxon>
    </lineage>
</organism>
<dbReference type="EMBL" id="JAUEPN010000009">
    <property type="protein sequence ID" value="KAK3291658.1"/>
    <property type="molecule type" value="Genomic_DNA"/>
</dbReference>
<proteinExistence type="predicted"/>
<dbReference type="Proteomes" id="UP001278766">
    <property type="component" value="Unassembled WGS sequence"/>
</dbReference>
<dbReference type="AlphaFoldDB" id="A0AAE0H807"/>
<comment type="caution">
    <text evidence="2">The sequence shown here is derived from an EMBL/GenBank/DDBJ whole genome shotgun (WGS) entry which is preliminary data.</text>
</comment>
<evidence type="ECO:0000313" key="3">
    <source>
        <dbReference type="Proteomes" id="UP001278766"/>
    </source>
</evidence>
<dbReference type="GeneID" id="87837876"/>
<reference evidence="2" key="2">
    <citation type="submission" date="2023-06" db="EMBL/GenBank/DDBJ databases">
        <authorList>
            <consortium name="Lawrence Berkeley National Laboratory"/>
            <person name="Haridas S."/>
            <person name="Hensen N."/>
            <person name="Bonometti L."/>
            <person name="Westerberg I."/>
            <person name="Brannstrom I.O."/>
            <person name="Guillou S."/>
            <person name="Cros-Aarteil S."/>
            <person name="Calhoun S."/>
            <person name="Kuo A."/>
            <person name="Mondo S."/>
            <person name="Pangilinan J."/>
            <person name="Riley R."/>
            <person name="Labutti K."/>
            <person name="Andreopoulos B."/>
            <person name="Lipzen A."/>
            <person name="Chen C."/>
            <person name="Yanf M."/>
            <person name="Daum C."/>
            <person name="Ng V."/>
            <person name="Clum A."/>
            <person name="Steindorff A."/>
            <person name="Ohm R."/>
            <person name="Martin F."/>
            <person name="Silar P."/>
            <person name="Natvig D."/>
            <person name="Lalanne C."/>
            <person name="Gautier V."/>
            <person name="Ament-Velasquez S.L."/>
            <person name="Kruys A."/>
            <person name="Hutchinson M.I."/>
            <person name="Powell A.J."/>
            <person name="Barry K."/>
            <person name="Miller A.N."/>
            <person name="Grigoriev I.V."/>
            <person name="Debuchy R."/>
            <person name="Gladieux P."/>
            <person name="Thoren M.H."/>
            <person name="Johannesson H."/>
        </authorList>
    </citation>
    <scope>NUCLEOTIDE SEQUENCE</scope>
    <source>
        <strain evidence="2">CBS 168.71</strain>
    </source>
</reference>
<accession>A0AAE0H807</accession>
<evidence type="ECO:0000256" key="1">
    <source>
        <dbReference type="SAM" id="Phobius"/>
    </source>
</evidence>